<sequence>MTQLGEATARYHKILEQDPERNAAWMAQLREQWKARHLMVSGRPVSPVLRPHFLSRRQYINLVKTAESLNASIDRIRKMAVVQPHLMSRMEMLPAEKMLASVDPGYSNWSVASLMDTQVNNGTVHFTAPQADMPHGMVYGDALSELFYDAPPVKEFRKKNKIAKVGGAKPLLTATLKAWKEFGGKTLPNVAILEFRQPFASIDSHEYTLLVELFRKNGLQAEVVFPEQLEYRNEILRKGDFTIDLVYRGVRAHEFLMKYDLTHPLVRAYRERKVCVVNSFRTELTRKKALLALLTDDTLTESFPPAERKAIKESIPCTRVVAAGRTTWKGQTVDLLDFIQKNRESLVLRPNEDSSELHSTEGWQADSATWERALRQAVRTPYVVQERVAPVPISFPVDYYGDMVYRDLNVDVSPHAFMGKIQGCSSKVSAAQGNFSTITGLAPTFILETK</sequence>
<organism evidence="1 2">
    <name type="scientific">Paludibaculum fermentans</name>
    <dbReference type="NCBI Taxonomy" id="1473598"/>
    <lineage>
        <taxon>Bacteria</taxon>
        <taxon>Pseudomonadati</taxon>
        <taxon>Acidobacteriota</taxon>
        <taxon>Terriglobia</taxon>
        <taxon>Bryobacterales</taxon>
        <taxon>Bryobacteraceae</taxon>
        <taxon>Paludibaculum</taxon>
    </lineage>
</organism>
<dbReference type="RefSeq" id="WP_194449456.1">
    <property type="nucleotide sequence ID" value="NZ_CP063849.1"/>
</dbReference>
<keyword evidence="2" id="KW-1185">Reference proteome</keyword>
<proteinExistence type="predicted"/>
<protein>
    <submittedName>
        <fullName evidence="1">Uncharacterized protein</fullName>
    </submittedName>
</protein>
<dbReference type="Proteomes" id="UP000593892">
    <property type="component" value="Chromosome"/>
</dbReference>
<reference evidence="1 2" key="1">
    <citation type="submission" date="2020-10" db="EMBL/GenBank/DDBJ databases">
        <title>Complete genome sequence of Paludibaculum fermentans P105T, a facultatively anaerobic acidobacterium capable of dissimilatory Fe(III) reduction.</title>
        <authorList>
            <person name="Dedysh S.N."/>
            <person name="Beletsky A.V."/>
            <person name="Kulichevskaya I.S."/>
            <person name="Mardanov A.V."/>
            <person name="Ravin N.V."/>
        </authorList>
    </citation>
    <scope>NUCLEOTIDE SEQUENCE [LARGE SCALE GENOMIC DNA]</scope>
    <source>
        <strain evidence="1 2">P105</strain>
    </source>
</reference>
<gene>
    <name evidence="1" type="ORF">IRI77_34465</name>
</gene>
<dbReference type="KEGG" id="pfer:IRI77_34465"/>
<name>A0A7S7SK02_PALFE</name>
<evidence type="ECO:0000313" key="1">
    <source>
        <dbReference type="EMBL" id="QOY87789.1"/>
    </source>
</evidence>
<dbReference type="AlphaFoldDB" id="A0A7S7SK02"/>
<dbReference type="EMBL" id="CP063849">
    <property type="protein sequence ID" value="QOY87789.1"/>
    <property type="molecule type" value="Genomic_DNA"/>
</dbReference>
<accession>A0A7S7SK02</accession>
<evidence type="ECO:0000313" key="2">
    <source>
        <dbReference type="Proteomes" id="UP000593892"/>
    </source>
</evidence>
<dbReference type="SUPFAM" id="SSF56059">
    <property type="entry name" value="Glutathione synthetase ATP-binding domain-like"/>
    <property type="match status" value="1"/>
</dbReference>